<evidence type="ECO:0000313" key="15">
    <source>
        <dbReference type="EMBL" id="SDV46934.1"/>
    </source>
</evidence>
<comment type="function">
    <text evidence="10">FliG is one of three proteins (FliG, FliN, FliM) that forms the rotor-mounted switch complex (C ring), located at the base of the basal body. This complex interacts with the CheY and CheZ chemotaxis proteins, in addition to contacting components of the motor that determine the direction of flagellar rotation.</text>
</comment>
<comment type="similarity">
    <text evidence="3">Belongs to the FliG family.</text>
</comment>
<dbReference type="InterPro" id="IPR000090">
    <property type="entry name" value="Flg_Motor_Flig"/>
</dbReference>
<feature type="region of interest" description="Disordered" evidence="11">
    <location>
        <begin position="1"/>
        <end position="113"/>
    </location>
</feature>
<dbReference type="Pfam" id="PF14841">
    <property type="entry name" value="FliG_M"/>
    <property type="match status" value="1"/>
</dbReference>
<keyword evidence="15" id="KW-0966">Cell projection</keyword>
<keyword evidence="15" id="KW-0969">Cilium</keyword>
<evidence type="ECO:0000256" key="4">
    <source>
        <dbReference type="ARBA" id="ARBA00021870"/>
    </source>
</evidence>
<dbReference type="InterPro" id="IPR011002">
    <property type="entry name" value="FliG_a-hlx"/>
</dbReference>
<dbReference type="InterPro" id="IPR023087">
    <property type="entry name" value="Flg_Motor_Flig_C"/>
</dbReference>
<evidence type="ECO:0000256" key="10">
    <source>
        <dbReference type="ARBA" id="ARBA00025598"/>
    </source>
</evidence>
<dbReference type="GO" id="GO:0009425">
    <property type="term" value="C:bacterial-type flagellum basal body"/>
    <property type="evidence" value="ECO:0007669"/>
    <property type="project" value="UniProtKB-SubCell"/>
</dbReference>
<dbReference type="InterPro" id="IPR028263">
    <property type="entry name" value="FliG_N"/>
</dbReference>
<name>A0A1H2PKL9_9BURK</name>
<dbReference type="PANTHER" id="PTHR30534:SF0">
    <property type="entry name" value="FLAGELLAR MOTOR SWITCH PROTEIN FLIG"/>
    <property type="match status" value="1"/>
</dbReference>
<dbReference type="STRING" id="1770053.SAMN05216551_102114"/>
<gene>
    <name evidence="15" type="ORF">SAMN05216551_102114</name>
</gene>
<dbReference type="GO" id="GO:0006935">
    <property type="term" value="P:chemotaxis"/>
    <property type="evidence" value="ECO:0007669"/>
    <property type="project" value="UniProtKB-KW"/>
</dbReference>
<keyword evidence="6" id="KW-0145">Chemotaxis</keyword>
<keyword evidence="15" id="KW-0282">Flagellum</keyword>
<accession>A0A1H2PKL9</accession>
<evidence type="ECO:0000259" key="12">
    <source>
        <dbReference type="Pfam" id="PF01706"/>
    </source>
</evidence>
<keyword evidence="16" id="KW-1185">Reference proteome</keyword>
<comment type="subcellular location">
    <subcellularLocation>
        <location evidence="1">Bacterial flagellum basal body</location>
    </subcellularLocation>
    <subcellularLocation>
        <location evidence="2">Cell membrane</location>
        <topology evidence="2">Peripheral membrane protein</topology>
        <orientation evidence="2">Cytoplasmic side</orientation>
    </subcellularLocation>
</comment>
<sequence length="444" mass="47086">MDQTLMAKTSKDRDGRKDAAPQQVAEGAGDSAAQRNQPATAPERKGSANTASSASSAVAPASASTSTSAPATAASGVASSAESAPQAPAVGAPGPAASADVRREPGGEAGPSAAAQALRRAAIVLLCMGEGQAAGVMRCLSRPELLRLTQAMAELGGVKMDAVHDALRAFFRDYQEQSGIHGASRGFLQRTLDIALGEPIADTVLDGIYGGRVRARIARLQWLSPRAIAERLATEHVRMQGCFLALLPPEQASAVVAALPAAQRELVLLNVAKVDEIDHAMLEEVDRLVEDCLCDLGAQGTQVEGMRHAADIVNGLGGDRAETIEQLRSRDPVVADEIEKNVYSIGVIAWQSEQTLLRLLEVVSLDEWAVALKGNDLDPEVRRALERVMPRRQQQSFADAMRRAGPIGASRRARVREQIMSQVRAMTATGEFELRLAPEDEDAT</sequence>
<dbReference type="Proteomes" id="UP000243719">
    <property type="component" value="Unassembled WGS sequence"/>
</dbReference>
<dbReference type="AlphaFoldDB" id="A0A1H2PKL9"/>
<feature type="compositionally biased region" description="Basic and acidic residues" evidence="11">
    <location>
        <begin position="9"/>
        <end position="19"/>
    </location>
</feature>
<dbReference type="Pfam" id="PF01706">
    <property type="entry name" value="FliG_C"/>
    <property type="match status" value="1"/>
</dbReference>
<dbReference type="PANTHER" id="PTHR30534">
    <property type="entry name" value="FLAGELLAR MOTOR SWITCH PROTEIN FLIG"/>
    <property type="match status" value="1"/>
</dbReference>
<evidence type="ECO:0000256" key="7">
    <source>
        <dbReference type="ARBA" id="ARBA00022779"/>
    </source>
</evidence>
<reference evidence="16" key="1">
    <citation type="submission" date="2016-09" db="EMBL/GenBank/DDBJ databases">
        <authorList>
            <person name="Varghese N."/>
            <person name="Submissions S."/>
        </authorList>
    </citation>
    <scope>NUCLEOTIDE SEQUENCE [LARGE SCALE GENOMIC DNA]</scope>
    <source>
        <strain evidence="16">JS23</strain>
    </source>
</reference>
<dbReference type="Pfam" id="PF14842">
    <property type="entry name" value="FliG_N"/>
    <property type="match status" value="1"/>
</dbReference>
<protein>
    <recommendedName>
        <fullName evidence="4">Flagellar motor switch protein FliG</fullName>
    </recommendedName>
</protein>
<evidence type="ECO:0000256" key="3">
    <source>
        <dbReference type="ARBA" id="ARBA00010299"/>
    </source>
</evidence>
<keyword evidence="9" id="KW-0975">Bacterial flagellum</keyword>
<feature type="compositionally biased region" description="Low complexity" evidence="11">
    <location>
        <begin position="47"/>
        <end position="99"/>
    </location>
</feature>
<feature type="domain" description="Flagellar motor switch protein FliG middle" evidence="13">
    <location>
        <begin position="225"/>
        <end position="298"/>
    </location>
</feature>
<evidence type="ECO:0000256" key="5">
    <source>
        <dbReference type="ARBA" id="ARBA00022475"/>
    </source>
</evidence>
<feature type="domain" description="Flagellar motor switch protein FliG N-terminal" evidence="14">
    <location>
        <begin position="118"/>
        <end position="211"/>
    </location>
</feature>
<dbReference type="GO" id="GO:0003774">
    <property type="term" value="F:cytoskeletal motor activity"/>
    <property type="evidence" value="ECO:0007669"/>
    <property type="project" value="InterPro"/>
</dbReference>
<evidence type="ECO:0000256" key="1">
    <source>
        <dbReference type="ARBA" id="ARBA00004117"/>
    </source>
</evidence>
<dbReference type="GO" id="GO:0005886">
    <property type="term" value="C:plasma membrane"/>
    <property type="evidence" value="ECO:0007669"/>
    <property type="project" value="UniProtKB-SubCell"/>
</dbReference>
<keyword evidence="7" id="KW-0283">Flagellar rotation</keyword>
<evidence type="ECO:0000256" key="11">
    <source>
        <dbReference type="SAM" id="MobiDB-lite"/>
    </source>
</evidence>
<dbReference type="GO" id="GO:0071973">
    <property type="term" value="P:bacterial-type flagellum-dependent cell motility"/>
    <property type="evidence" value="ECO:0007669"/>
    <property type="project" value="InterPro"/>
</dbReference>
<evidence type="ECO:0000259" key="13">
    <source>
        <dbReference type="Pfam" id="PF14841"/>
    </source>
</evidence>
<proteinExistence type="inferred from homology"/>
<dbReference type="EMBL" id="FNLO01000002">
    <property type="protein sequence ID" value="SDV46934.1"/>
    <property type="molecule type" value="Genomic_DNA"/>
</dbReference>
<dbReference type="Gene3D" id="1.10.220.30">
    <property type="match status" value="3"/>
</dbReference>
<dbReference type="PRINTS" id="PR00954">
    <property type="entry name" value="FLGMOTORFLIG"/>
</dbReference>
<keyword evidence="5" id="KW-1003">Cell membrane</keyword>
<evidence type="ECO:0000256" key="8">
    <source>
        <dbReference type="ARBA" id="ARBA00023136"/>
    </source>
</evidence>
<keyword evidence="8" id="KW-0472">Membrane</keyword>
<dbReference type="InterPro" id="IPR032779">
    <property type="entry name" value="FliG_M"/>
</dbReference>
<dbReference type="RefSeq" id="WP_235837779.1">
    <property type="nucleotide sequence ID" value="NZ_FNLO01000002.1"/>
</dbReference>
<evidence type="ECO:0000313" key="16">
    <source>
        <dbReference type="Proteomes" id="UP000243719"/>
    </source>
</evidence>
<evidence type="ECO:0000256" key="2">
    <source>
        <dbReference type="ARBA" id="ARBA00004413"/>
    </source>
</evidence>
<evidence type="ECO:0000259" key="14">
    <source>
        <dbReference type="Pfam" id="PF14842"/>
    </source>
</evidence>
<evidence type="ECO:0000256" key="6">
    <source>
        <dbReference type="ARBA" id="ARBA00022500"/>
    </source>
</evidence>
<organism evidence="15 16">
    <name type="scientific">Chitinasiproducens palmae</name>
    <dbReference type="NCBI Taxonomy" id="1770053"/>
    <lineage>
        <taxon>Bacteria</taxon>
        <taxon>Pseudomonadati</taxon>
        <taxon>Pseudomonadota</taxon>
        <taxon>Betaproteobacteria</taxon>
        <taxon>Burkholderiales</taxon>
        <taxon>Burkholderiaceae</taxon>
        <taxon>Chitinasiproducens</taxon>
    </lineage>
</organism>
<feature type="domain" description="Flagellar motor switch protein FliG C-terminal" evidence="12">
    <location>
        <begin position="325"/>
        <end position="434"/>
    </location>
</feature>
<evidence type="ECO:0000256" key="9">
    <source>
        <dbReference type="ARBA" id="ARBA00023143"/>
    </source>
</evidence>
<dbReference type="SUPFAM" id="SSF48029">
    <property type="entry name" value="FliG"/>
    <property type="match status" value="2"/>
</dbReference>